<dbReference type="RefSeq" id="WP_071617814.1">
    <property type="nucleotide sequence ID" value="NZ_MINN01000074.1"/>
</dbReference>
<accession>A0A1J6W675</accession>
<organism evidence="1 2">
    <name type="scientific">Rossellomorea aquimaris</name>
    <dbReference type="NCBI Taxonomy" id="189382"/>
    <lineage>
        <taxon>Bacteria</taxon>
        <taxon>Bacillati</taxon>
        <taxon>Bacillota</taxon>
        <taxon>Bacilli</taxon>
        <taxon>Bacillales</taxon>
        <taxon>Bacillaceae</taxon>
        <taxon>Rossellomorea</taxon>
    </lineage>
</organism>
<protein>
    <submittedName>
        <fullName evidence="1">Uncharacterized protein</fullName>
    </submittedName>
</protein>
<gene>
    <name evidence="1" type="ORF">BHE18_05815</name>
</gene>
<comment type="caution">
    <text evidence="1">The sequence shown here is derived from an EMBL/GenBank/DDBJ whole genome shotgun (WGS) entry which is preliminary data.</text>
</comment>
<dbReference type="EMBL" id="MINN01000074">
    <property type="protein sequence ID" value="OIU72148.1"/>
    <property type="molecule type" value="Genomic_DNA"/>
</dbReference>
<dbReference type="OrthoDB" id="2641610at2"/>
<dbReference type="AlphaFoldDB" id="A0A1J6W675"/>
<evidence type="ECO:0000313" key="1">
    <source>
        <dbReference type="EMBL" id="OIU72148.1"/>
    </source>
</evidence>
<sequence length="145" mass="14974">MGIYLDGRTSQNASLAESMTTPILVGDEELFGIIGLDVTKAVVGQIRVSFSGTVAVQLPLLPVLTEVTITIIRGTEQTGLTTVYSATQQLSLEIAGPQIITFSGADFNAPKPQAGPLVYSAYITASAVGTIRVGPESFSAIATAG</sequence>
<proteinExistence type="predicted"/>
<reference evidence="1 2" key="1">
    <citation type="submission" date="2016-09" db="EMBL/GenBank/DDBJ databases">
        <title>Bacillus aquimaris SAMM genome sequence reveals colonization and biosurfactant production capacities.</title>
        <authorList>
            <person name="Waghmode S.R."/>
            <person name="Suryavanshi M.V."/>
        </authorList>
    </citation>
    <scope>NUCLEOTIDE SEQUENCE [LARGE SCALE GENOMIC DNA]</scope>
    <source>
        <strain evidence="1 2">SAMM</strain>
    </source>
</reference>
<evidence type="ECO:0000313" key="2">
    <source>
        <dbReference type="Proteomes" id="UP000182062"/>
    </source>
</evidence>
<dbReference type="Proteomes" id="UP000182062">
    <property type="component" value="Unassembled WGS sequence"/>
</dbReference>
<name>A0A1J6W675_9BACI</name>
<keyword evidence="2" id="KW-1185">Reference proteome</keyword>